<evidence type="ECO:0000313" key="1">
    <source>
        <dbReference type="EMBL" id="SCZ99041.1"/>
    </source>
</evidence>
<dbReference type="InterPro" id="IPR032675">
    <property type="entry name" value="LRR_dom_sf"/>
</dbReference>
<proteinExistence type="predicted"/>
<dbReference type="Gene3D" id="3.80.10.10">
    <property type="entry name" value="Ribonuclease Inhibitor"/>
    <property type="match status" value="1"/>
</dbReference>
<accession>A0A2X0LJ80</accession>
<dbReference type="EMBL" id="FMWP01000096">
    <property type="protein sequence ID" value="SCZ99041.1"/>
    <property type="molecule type" value="Genomic_DNA"/>
</dbReference>
<dbReference type="SUPFAM" id="SSF52047">
    <property type="entry name" value="RNI-like"/>
    <property type="match status" value="1"/>
</dbReference>
<gene>
    <name evidence="1" type="ORF">BZ3500_MVSOF-1268-A1-R1_CHR3-1G05778</name>
</gene>
<dbReference type="Proteomes" id="UP000249723">
    <property type="component" value="Unassembled WGS sequence"/>
</dbReference>
<evidence type="ECO:0000313" key="2">
    <source>
        <dbReference type="Proteomes" id="UP000249723"/>
    </source>
</evidence>
<keyword evidence="2" id="KW-1185">Reference proteome</keyword>
<sequence length="532" mass="59716">MASPAPSPRPPLPAQLSDKEPQPAVFPILQLPPEILLCVIKSVDVGTRASSPTFPCGPSRELLSLSETSTYLHTLCRPLIWRSVDWEPESIRPPSRRPRQVIEDGEAAREYAARVTKWKARGMRSLLELMQEAKESTRGPIKIKALSYTGYDDGEFGDDSIAAEPDVQALCDILNDHGRQIQVIFLKSVVVSQELGRSLILDILYLPKLSALRLNSVTIHNQSRALDFFDQMMGPLPPLRTLQIMHGSPKLVSSKHRDLGGLTGSLPDPSLFCSNQLQLVGCMTDLHSLLLWPGSRQFGSLTPFIVRLLPQLRLLSLDSVGEPGVFDALAEAFKDMSEYQTLPLEELFLEGRQSLPRRQILLESLSHLPKLQRLALYHLREAKPRLIADIAHYTPQLRALTLIHGDTSSSVYWPSALQDYVDELKKLKRLEFFAWDRRSPSVPRIARTSDEGEEEERPSQLRLEYSTLHSLGKGLPTLKEAVCVTQDVSEASSGYFAEYSITPQGARRVDVKKKSVRDFLVGFERWCVIVDE</sequence>
<dbReference type="AlphaFoldDB" id="A0A2X0LJ80"/>
<organism evidence="1 2">
    <name type="scientific">Microbotryum saponariae</name>
    <dbReference type="NCBI Taxonomy" id="289078"/>
    <lineage>
        <taxon>Eukaryota</taxon>
        <taxon>Fungi</taxon>
        <taxon>Dikarya</taxon>
        <taxon>Basidiomycota</taxon>
        <taxon>Pucciniomycotina</taxon>
        <taxon>Microbotryomycetes</taxon>
        <taxon>Microbotryales</taxon>
        <taxon>Microbotryaceae</taxon>
        <taxon>Microbotryum</taxon>
    </lineage>
</organism>
<reference evidence="2" key="1">
    <citation type="submission" date="2016-10" db="EMBL/GenBank/DDBJ databases">
        <authorList>
            <person name="Jeantristanb JTB J.-T."/>
            <person name="Ricardo R."/>
        </authorList>
    </citation>
    <scope>NUCLEOTIDE SEQUENCE [LARGE SCALE GENOMIC DNA]</scope>
</reference>
<name>A0A2X0LJ80_9BASI</name>
<dbReference type="OrthoDB" id="2520810at2759"/>
<protein>
    <submittedName>
        <fullName evidence="1">BZ3500_MvSof-1268-A1-R1_Chr3-1g05778 protein</fullName>
    </submittedName>
</protein>